<dbReference type="Proteomes" id="UP001198010">
    <property type="component" value="Unassembled WGS sequence"/>
</dbReference>
<evidence type="ECO:0000313" key="3">
    <source>
        <dbReference type="EMBL" id="MCB8605723.1"/>
    </source>
</evidence>
<feature type="transmembrane region" description="Helical" evidence="2">
    <location>
        <begin position="97"/>
        <end position="113"/>
    </location>
</feature>
<gene>
    <name evidence="3" type="ORF">LJD63_05565</name>
</gene>
<evidence type="ECO:0000256" key="2">
    <source>
        <dbReference type="SAM" id="Phobius"/>
    </source>
</evidence>
<comment type="caution">
    <text evidence="3">The sequence shown here is derived from an EMBL/GenBank/DDBJ whole genome shotgun (WGS) entry which is preliminary data.</text>
</comment>
<comment type="subcellular location">
    <subcellularLocation>
        <location evidence="1">Cell membrane</location>
        <topology evidence="1">Multi-pass membrane protein</topology>
    </subcellularLocation>
</comment>
<dbReference type="InterPro" id="IPR036259">
    <property type="entry name" value="MFS_trans_sf"/>
</dbReference>
<dbReference type="Pfam" id="PF07690">
    <property type="entry name" value="MFS_1"/>
    <property type="match status" value="1"/>
</dbReference>
<protein>
    <submittedName>
        <fullName evidence="3">MFS transporter</fullName>
    </submittedName>
</protein>
<feature type="transmembrane region" description="Helical" evidence="2">
    <location>
        <begin position="37"/>
        <end position="57"/>
    </location>
</feature>
<proteinExistence type="predicted"/>
<dbReference type="PANTHER" id="PTHR23531">
    <property type="entry name" value="QUINOLENE RESISTANCE PROTEIN NORA"/>
    <property type="match status" value="1"/>
</dbReference>
<sequence>MLLSNVIPLSKELALPKLSKHKGWHISQFIESKSLPWALMGLFIGFTYSGVLVFIPIELNSMGAGIRGSAFFAIFALMIIISRPLVGKVYARYGSKFIIYPGLGLFILGLFGLRPCHNTNGYYSYSSIIGVRLWGGPAGISSVSHTISTY</sequence>
<accession>A0AB35HCF6</accession>
<evidence type="ECO:0000256" key="1">
    <source>
        <dbReference type="ARBA" id="ARBA00004651"/>
    </source>
</evidence>
<dbReference type="GO" id="GO:0005886">
    <property type="term" value="C:plasma membrane"/>
    <property type="evidence" value="ECO:0007669"/>
    <property type="project" value="UniProtKB-SubCell"/>
</dbReference>
<name>A0AB35HCF6_9FIRM</name>
<keyword evidence="2" id="KW-0812">Transmembrane</keyword>
<organism evidence="3 4">
    <name type="scientific">Veillonella nakazawae</name>
    <dbReference type="NCBI Taxonomy" id="2682456"/>
    <lineage>
        <taxon>Bacteria</taxon>
        <taxon>Bacillati</taxon>
        <taxon>Bacillota</taxon>
        <taxon>Negativicutes</taxon>
        <taxon>Veillonellales</taxon>
        <taxon>Veillonellaceae</taxon>
        <taxon>Veillonella</taxon>
    </lineage>
</organism>
<reference evidence="3" key="1">
    <citation type="submission" date="2021-10" db="EMBL/GenBank/DDBJ databases">
        <title>Collection of gut derived symbiotic bacterial strains cultured from healthy donors.</title>
        <authorList>
            <person name="Lin H."/>
            <person name="Littmann E."/>
            <person name="Kohout C."/>
            <person name="Pamer E.G."/>
        </authorList>
    </citation>
    <scope>NUCLEOTIDE SEQUENCE</scope>
    <source>
        <strain evidence="3">DFI.4.35</strain>
    </source>
</reference>
<keyword evidence="2" id="KW-1133">Transmembrane helix</keyword>
<dbReference type="AlphaFoldDB" id="A0AB35HCF6"/>
<feature type="transmembrane region" description="Helical" evidence="2">
    <location>
        <begin position="69"/>
        <end position="91"/>
    </location>
</feature>
<dbReference type="SUPFAM" id="SSF103473">
    <property type="entry name" value="MFS general substrate transporter"/>
    <property type="match status" value="1"/>
</dbReference>
<dbReference type="GO" id="GO:0022857">
    <property type="term" value="F:transmembrane transporter activity"/>
    <property type="evidence" value="ECO:0007669"/>
    <property type="project" value="InterPro"/>
</dbReference>
<dbReference type="InterPro" id="IPR011701">
    <property type="entry name" value="MFS"/>
</dbReference>
<evidence type="ECO:0000313" key="4">
    <source>
        <dbReference type="Proteomes" id="UP001198010"/>
    </source>
</evidence>
<dbReference type="InterPro" id="IPR052714">
    <property type="entry name" value="MFS_Exporter"/>
</dbReference>
<dbReference type="PANTHER" id="PTHR23531:SF1">
    <property type="entry name" value="QUINOLENE RESISTANCE PROTEIN NORA"/>
    <property type="match status" value="1"/>
</dbReference>
<keyword evidence="2" id="KW-0472">Membrane</keyword>
<dbReference type="EMBL" id="JAJDLA010000006">
    <property type="protein sequence ID" value="MCB8605723.1"/>
    <property type="molecule type" value="Genomic_DNA"/>
</dbReference>